<protein>
    <submittedName>
        <fullName evidence="2">Uncharacterized protein</fullName>
    </submittedName>
</protein>
<evidence type="ECO:0000313" key="3">
    <source>
        <dbReference type="Proteomes" id="UP000235388"/>
    </source>
</evidence>
<comment type="caution">
    <text evidence="2">The sequence shown here is derived from an EMBL/GenBank/DDBJ whole genome shotgun (WGS) entry which is preliminary data.</text>
</comment>
<gene>
    <name evidence="2" type="ORF">PCANC_02770</name>
</gene>
<accession>A0A2N5W416</accession>
<name>A0A2N5W416_9BASI</name>
<keyword evidence="3" id="KW-1185">Reference proteome</keyword>
<sequence length="96" mass="10024">MSRMDVSGASSMAPSEGSVVSEGSSPDLRLFARDLAFCAVEDFCLAALVDFWGPPIDAAAANSVLAGTIEAAIRGPLLFLELVLSAQNKAVYKIMT</sequence>
<reference evidence="2 3" key="1">
    <citation type="submission" date="2017-11" db="EMBL/GenBank/DDBJ databases">
        <title>De novo assembly and phasing of dikaryotic genomes from two isolates of Puccinia coronata f. sp. avenae, the causal agent of oat crown rust.</title>
        <authorList>
            <person name="Miller M.E."/>
            <person name="Zhang Y."/>
            <person name="Omidvar V."/>
            <person name="Sperschneider J."/>
            <person name="Schwessinger B."/>
            <person name="Raley C."/>
            <person name="Palmer J.M."/>
            <person name="Garnica D."/>
            <person name="Upadhyaya N."/>
            <person name="Rathjen J."/>
            <person name="Taylor J.M."/>
            <person name="Park R.F."/>
            <person name="Dodds P.N."/>
            <person name="Hirsch C.D."/>
            <person name="Kianian S.F."/>
            <person name="Figueroa M."/>
        </authorList>
    </citation>
    <scope>NUCLEOTIDE SEQUENCE [LARGE SCALE GENOMIC DNA]</scope>
    <source>
        <strain evidence="2">12NC29</strain>
    </source>
</reference>
<dbReference type="Proteomes" id="UP000235388">
    <property type="component" value="Unassembled WGS sequence"/>
</dbReference>
<organism evidence="2 3">
    <name type="scientific">Puccinia coronata f. sp. avenae</name>
    <dbReference type="NCBI Taxonomy" id="200324"/>
    <lineage>
        <taxon>Eukaryota</taxon>
        <taxon>Fungi</taxon>
        <taxon>Dikarya</taxon>
        <taxon>Basidiomycota</taxon>
        <taxon>Pucciniomycotina</taxon>
        <taxon>Pucciniomycetes</taxon>
        <taxon>Pucciniales</taxon>
        <taxon>Pucciniaceae</taxon>
        <taxon>Puccinia</taxon>
    </lineage>
</organism>
<evidence type="ECO:0000256" key="1">
    <source>
        <dbReference type="SAM" id="MobiDB-lite"/>
    </source>
</evidence>
<evidence type="ECO:0000313" key="2">
    <source>
        <dbReference type="EMBL" id="PLW56984.1"/>
    </source>
</evidence>
<dbReference type="EMBL" id="PGCJ01000015">
    <property type="protein sequence ID" value="PLW56984.1"/>
    <property type="molecule type" value="Genomic_DNA"/>
</dbReference>
<feature type="compositionally biased region" description="Low complexity" evidence="1">
    <location>
        <begin position="14"/>
        <end position="24"/>
    </location>
</feature>
<feature type="region of interest" description="Disordered" evidence="1">
    <location>
        <begin position="1"/>
        <end position="24"/>
    </location>
</feature>
<dbReference type="AlphaFoldDB" id="A0A2N5W416"/>
<proteinExistence type="predicted"/>